<dbReference type="PANTHER" id="PTHR21294:SF8">
    <property type="entry name" value="ELECTRON TRANSFER FLAVOPROTEIN SUBUNIT BETA"/>
    <property type="match status" value="1"/>
</dbReference>
<dbReference type="Proteomes" id="UP000606115">
    <property type="component" value="Unassembled WGS sequence"/>
</dbReference>
<evidence type="ECO:0000313" key="9">
    <source>
        <dbReference type="EMBL" id="GGJ56910.1"/>
    </source>
</evidence>
<dbReference type="SUPFAM" id="SSF52402">
    <property type="entry name" value="Adenine nucleotide alpha hydrolases-like"/>
    <property type="match status" value="1"/>
</dbReference>
<dbReference type="Gene3D" id="3.40.50.620">
    <property type="entry name" value="HUPs"/>
    <property type="match status" value="1"/>
</dbReference>
<dbReference type="GeneID" id="303303829"/>
<comment type="subunit">
    <text evidence="3">Heterodimer of an alpha and a beta subunit.</text>
</comment>
<dbReference type="PANTHER" id="PTHR21294">
    <property type="entry name" value="ELECTRON TRANSFER FLAVOPROTEIN BETA-SUBUNIT"/>
    <property type="match status" value="1"/>
</dbReference>
<evidence type="ECO:0000313" key="10">
    <source>
        <dbReference type="Proteomes" id="UP000606115"/>
    </source>
</evidence>
<reference evidence="10" key="1">
    <citation type="journal article" date="2019" name="Int. J. Syst. Evol. Microbiol.">
        <title>The Global Catalogue of Microorganisms (GCM) 10K type strain sequencing project: providing services to taxonomists for standard genome sequencing and annotation.</title>
        <authorList>
            <consortium name="The Broad Institute Genomics Platform"/>
            <consortium name="The Broad Institute Genome Sequencing Center for Infectious Disease"/>
            <person name="Wu L."/>
            <person name="Ma J."/>
        </authorList>
    </citation>
    <scope>NUCLEOTIDE SEQUENCE [LARGE SCALE GENOMIC DNA]</scope>
    <source>
        <strain evidence="10">CGMCC 1.3685</strain>
    </source>
</reference>
<dbReference type="InterPro" id="IPR014730">
    <property type="entry name" value="ETF_a/b_N"/>
</dbReference>
<dbReference type="PIRSF" id="PIRSF000090">
    <property type="entry name" value="Beta-ETF"/>
    <property type="match status" value="1"/>
</dbReference>
<dbReference type="SMART" id="SM00893">
    <property type="entry name" value="ETF"/>
    <property type="match status" value="1"/>
</dbReference>
<proteinExistence type="inferred from homology"/>
<dbReference type="RefSeq" id="WP_188684747.1">
    <property type="nucleotide sequence ID" value="NZ_BMKX01000002.1"/>
</dbReference>
<evidence type="ECO:0000256" key="3">
    <source>
        <dbReference type="ARBA" id="ARBA00011355"/>
    </source>
</evidence>
<evidence type="ECO:0000256" key="4">
    <source>
        <dbReference type="ARBA" id="ARBA00016797"/>
    </source>
</evidence>
<evidence type="ECO:0000259" key="8">
    <source>
        <dbReference type="SMART" id="SM00893"/>
    </source>
</evidence>
<dbReference type="CDD" id="cd01714">
    <property type="entry name" value="ETF_beta"/>
    <property type="match status" value="1"/>
</dbReference>
<comment type="function">
    <text evidence="7">The electron transfer flavoprotein serves as a specific electron acceptor for other dehydrogenases. It transfers the electrons to the main respiratory chain via ETF-ubiquinone oxidoreductase (ETF dehydrogenase).</text>
</comment>
<evidence type="ECO:0000256" key="5">
    <source>
        <dbReference type="ARBA" id="ARBA00022448"/>
    </source>
</evidence>
<sequence length="259" mass="27557">MKIAVLTKQVPDTWSSRRLDLQTGMLDREAADLVADEICERACEVALQAEKALGEVEVIAVAMGGDKAALALRRLLSMGAHSAVHISDPALAGSDMISTARVLAAALEKLDVDLVLAGNESTDGKGGMVPAMIAELMDRPFLPYADELEISATEVTGSSQLSEATMKLSVAYPAVVSVTEKSAEPRFPNFKGIRAAKTKPLETWTLADLGIEAGPESAFYRSVMVSAEDRPERVAGPKITDDGTAAKQLADFLAEKHFI</sequence>
<dbReference type="Pfam" id="PF01012">
    <property type="entry name" value="ETF"/>
    <property type="match status" value="1"/>
</dbReference>
<comment type="similarity">
    <text evidence="2">Belongs to the ETF beta-subunit/FixA family.</text>
</comment>
<gene>
    <name evidence="9" type="primary">fixA</name>
    <name evidence="9" type="ORF">GCM10007173_14610</name>
</gene>
<organism evidence="9 10">
    <name type="scientific">Glutamicibacter ardleyensis</name>
    <dbReference type="NCBI Taxonomy" id="225894"/>
    <lineage>
        <taxon>Bacteria</taxon>
        <taxon>Bacillati</taxon>
        <taxon>Actinomycetota</taxon>
        <taxon>Actinomycetes</taxon>
        <taxon>Micrococcales</taxon>
        <taxon>Micrococcaceae</taxon>
        <taxon>Glutamicibacter</taxon>
    </lineage>
</organism>
<feature type="domain" description="Electron transfer flavoprotein alpha/beta-subunit N-terminal" evidence="8">
    <location>
        <begin position="23"/>
        <end position="213"/>
    </location>
</feature>
<accession>A0ABQ2DGH7</accession>
<evidence type="ECO:0000256" key="6">
    <source>
        <dbReference type="ARBA" id="ARBA00022982"/>
    </source>
</evidence>
<evidence type="ECO:0000256" key="2">
    <source>
        <dbReference type="ARBA" id="ARBA00007557"/>
    </source>
</evidence>
<name>A0ABQ2DGH7_9MICC</name>
<evidence type="ECO:0000256" key="1">
    <source>
        <dbReference type="ARBA" id="ARBA00001974"/>
    </source>
</evidence>
<evidence type="ECO:0000256" key="7">
    <source>
        <dbReference type="ARBA" id="ARBA00025649"/>
    </source>
</evidence>
<dbReference type="InterPro" id="IPR014729">
    <property type="entry name" value="Rossmann-like_a/b/a_fold"/>
</dbReference>
<comment type="caution">
    <text evidence="9">The sequence shown here is derived from an EMBL/GenBank/DDBJ whole genome shotgun (WGS) entry which is preliminary data.</text>
</comment>
<comment type="cofactor">
    <cofactor evidence="1">
        <name>FAD</name>
        <dbReference type="ChEBI" id="CHEBI:57692"/>
    </cofactor>
</comment>
<protein>
    <recommendedName>
        <fullName evidence="4">Electron transfer flavoprotein subunit beta</fullName>
    </recommendedName>
</protein>
<dbReference type="EMBL" id="BMKX01000002">
    <property type="protein sequence ID" value="GGJ56910.1"/>
    <property type="molecule type" value="Genomic_DNA"/>
</dbReference>
<keyword evidence="5" id="KW-0813">Transport</keyword>
<dbReference type="InterPro" id="IPR033948">
    <property type="entry name" value="ETF_beta_N"/>
</dbReference>
<keyword evidence="10" id="KW-1185">Reference proteome</keyword>
<dbReference type="InterPro" id="IPR012255">
    <property type="entry name" value="ETF_b"/>
</dbReference>
<keyword evidence="6" id="KW-0249">Electron transport</keyword>